<reference evidence="2" key="1">
    <citation type="submission" date="2023-06" db="EMBL/GenBank/DDBJ databases">
        <authorList>
            <consortium name="Lawrence Berkeley National Laboratory"/>
            <person name="Ahrendt S."/>
            <person name="Sahu N."/>
            <person name="Indic B."/>
            <person name="Wong-Bajracharya J."/>
            <person name="Merenyi Z."/>
            <person name="Ke H.-M."/>
            <person name="Monk M."/>
            <person name="Kocsube S."/>
            <person name="Drula E."/>
            <person name="Lipzen A."/>
            <person name="Balint B."/>
            <person name="Henrissat B."/>
            <person name="Andreopoulos B."/>
            <person name="Martin F.M."/>
            <person name="Harder C.B."/>
            <person name="Rigling D."/>
            <person name="Ford K.L."/>
            <person name="Foster G.D."/>
            <person name="Pangilinan J."/>
            <person name="Papanicolaou A."/>
            <person name="Barry K."/>
            <person name="LaButti K."/>
            <person name="Viragh M."/>
            <person name="Koriabine M."/>
            <person name="Yan M."/>
            <person name="Riley R."/>
            <person name="Champramary S."/>
            <person name="Plett K.L."/>
            <person name="Tsai I.J."/>
            <person name="Slot J."/>
            <person name="Sipos G."/>
            <person name="Plett J."/>
            <person name="Nagy L.G."/>
            <person name="Grigoriev I.V."/>
        </authorList>
    </citation>
    <scope>NUCLEOTIDE SEQUENCE</scope>
    <source>
        <strain evidence="2">HWK02</strain>
    </source>
</reference>
<proteinExistence type="predicted"/>
<dbReference type="AlphaFoldDB" id="A0AA39PYC4"/>
<evidence type="ECO:0000256" key="1">
    <source>
        <dbReference type="SAM" id="MobiDB-lite"/>
    </source>
</evidence>
<name>A0AA39PYC4_9AGAR</name>
<evidence type="ECO:0000313" key="2">
    <source>
        <dbReference type="EMBL" id="KAK0491884.1"/>
    </source>
</evidence>
<gene>
    <name evidence="2" type="ORF">EDD18DRAFT_1334497</name>
</gene>
<comment type="caution">
    <text evidence="2">The sequence shown here is derived from an EMBL/GenBank/DDBJ whole genome shotgun (WGS) entry which is preliminary data.</text>
</comment>
<evidence type="ECO:0000313" key="3">
    <source>
        <dbReference type="Proteomes" id="UP001175228"/>
    </source>
</evidence>
<protein>
    <submittedName>
        <fullName evidence="2">Uncharacterized protein</fullName>
    </submittedName>
</protein>
<feature type="region of interest" description="Disordered" evidence="1">
    <location>
        <begin position="256"/>
        <end position="289"/>
    </location>
</feature>
<dbReference type="EMBL" id="JAUEPU010000032">
    <property type="protein sequence ID" value="KAK0491884.1"/>
    <property type="molecule type" value="Genomic_DNA"/>
</dbReference>
<dbReference type="Proteomes" id="UP001175228">
    <property type="component" value="Unassembled WGS sequence"/>
</dbReference>
<keyword evidence="3" id="KW-1185">Reference proteome</keyword>
<sequence length="441" mass="49823">MSSNWRTMVERLHVTHLAGAVRDRRRTVTKMAGAGKSQASTSPPGPRLVENERFEENRSKGIDVMAQRAAPADFSMITASCHLGFRPASQSKVDDLNVACNVHLDDFCRRAGDLRSFRKVTARENMLYSRMAVLEGVEKSQRRNWIDDKEVGPNWLAYSSTRLTRRGSTKINQRSTWSKLSHNNLPIYSHWRFHTEGHSLSSLPSQGFCRDIILLFDKRDISTRANRKQRYMPTQSGDKPSSNQYMSRKFATILMRKSQPSGKQPGKSGNVDEYWSSPSAPPSQDVQRNVGTSANLDATTAINGDVYQAINASFAPVYLFPIEFNRTSRQIWGRSLWRSVIEENLIGAGIWGTLQPGGWHFGGCYFCFVTLDEMPAKELHTHCIMSVPKSTLLCKPVVVIVGCLFSVLDKKWWTNTQVQQMVMDDSWLMVKTGSFGIQSRV</sequence>
<feature type="compositionally biased region" description="Polar residues" evidence="1">
    <location>
        <begin position="276"/>
        <end position="289"/>
    </location>
</feature>
<organism evidence="2 3">
    <name type="scientific">Armillaria luteobubalina</name>
    <dbReference type="NCBI Taxonomy" id="153913"/>
    <lineage>
        <taxon>Eukaryota</taxon>
        <taxon>Fungi</taxon>
        <taxon>Dikarya</taxon>
        <taxon>Basidiomycota</taxon>
        <taxon>Agaricomycotina</taxon>
        <taxon>Agaricomycetes</taxon>
        <taxon>Agaricomycetidae</taxon>
        <taxon>Agaricales</taxon>
        <taxon>Marasmiineae</taxon>
        <taxon>Physalacriaceae</taxon>
        <taxon>Armillaria</taxon>
    </lineage>
</organism>
<accession>A0AA39PYC4</accession>